<accession>A0A9D9BQK3</accession>
<dbReference type="EMBL" id="JAEPLN010000001">
    <property type="protein sequence ID" value="MBO6970574.1"/>
    <property type="molecule type" value="Genomic_DNA"/>
</dbReference>
<proteinExistence type="predicted"/>
<organism evidence="1 2">
    <name type="scientific">Prochlorococcus marinus CUG1433</name>
    <dbReference type="NCBI Taxonomy" id="2774506"/>
    <lineage>
        <taxon>Bacteria</taxon>
        <taxon>Bacillati</taxon>
        <taxon>Cyanobacteriota</taxon>
        <taxon>Cyanophyceae</taxon>
        <taxon>Synechococcales</taxon>
        <taxon>Prochlorococcaceae</taxon>
        <taxon>Prochlorococcus</taxon>
    </lineage>
</organism>
<protein>
    <submittedName>
        <fullName evidence="1">Uncharacterized protein</fullName>
    </submittedName>
</protein>
<dbReference type="Proteomes" id="UP000668060">
    <property type="component" value="Unassembled WGS sequence"/>
</dbReference>
<comment type="caution">
    <text evidence="1">The sequence shown here is derived from an EMBL/GenBank/DDBJ whole genome shotgun (WGS) entry which is preliminary data.</text>
</comment>
<name>A0A9D9BQK3_PROMR</name>
<reference evidence="1" key="1">
    <citation type="journal article" date="2021" name="Front. Mar. Sci.">
        <title>Genomes of Diverse Isolates of Prochlorococcus High-Light-Adapted Clade II in the Western Pacific Ocean.</title>
        <authorList>
            <person name="Yan W."/>
            <person name="Feng X."/>
            <person name="Zhang W."/>
            <person name="Nawaz M.Z."/>
            <person name="Luo T."/>
            <person name="Zhang R."/>
            <person name="Jiao N."/>
        </authorList>
    </citation>
    <scope>NUCLEOTIDE SEQUENCE</scope>
    <source>
        <strain evidence="1">CUG1433</strain>
    </source>
</reference>
<gene>
    <name evidence="1" type="ORF">JJ842_01430</name>
</gene>
<dbReference type="AlphaFoldDB" id="A0A9D9BQK3"/>
<sequence length="69" mass="8213">MKSVFKLLLVTLLIFSDKLFSLTDYQIKKICEKEKSKLTCIKNMQEKRFELQKGNFIEIPVIPYKENLN</sequence>
<evidence type="ECO:0000313" key="1">
    <source>
        <dbReference type="EMBL" id="MBO6970574.1"/>
    </source>
</evidence>
<evidence type="ECO:0000313" key="2">
    <source>
        <dbReference type="Proteomes" id="UP000668060"/>
    </source>
</evidence>